<dbReference type="RefSeq" id="WP_235223589.1">
    <property type="nucleotide sequence ID" value="NZ_JAKGAQ010000001.1"/>
</dbReference>
<sequence length="254" mass="28715">MSGIIFININWLSWYCPPAEYGPPKTPYNRWKCWSDTGVFAQIMVGQAEQAPVNKTIPIDATYLKANRTASSLWLEKRGRGRLFGQTKGGMNTKLLAMTDKSGRPIRLFITPSQVSDYTRAAALMNGLPAAEWLLGDRGYDADWYRNSLIDKGTEPCIPGRKSRKKTRQIREAPGQEAHSHRKIVRQAQVLAARRNPLRQITNRFPLHNHSRGNRYLLVMLPDPRPLARYARVVDERSLHDAAKAVGLAPLQIS</sequence>
<evidence type="ECO:0000256" key="1">
    <source>
        <dbReference type="SAM" id="MobiDB-lite"/>
    </source>
</evidence>
<evidence type="ECO:0000313" key="3">
    <source>
        <dbReference type="EMBL" id="MCF2869456.1"/>
    </source>
</evidence>
<reference evidence="3 4" key="1">
    <citation type="submission" date="2022-01" db="EMBL/GenBank/DDBJ databases">
        <title>Octadecabacter sp. nov., isolated from a marine alga.</title>
        <authorList>
            <person name="Jin M.S."/>
            <person name="Kim H.M."/>
            <person name="Han D.M."/>
            <person name="Jung J.J."/>
            <person name="Jeon C.O."/>
        </authorList>
    </citation>
    <scope>NUCLEOTIDE SEQUENCE [LARGE SCALE GENOMIC DNA]</scope>
    <source>
        <strain evidence="3 4">G9-8</strain>
    </source>
</reference>
<comment type="caution">
    <text evidence="3">The sequence shown here is derived from an EMBL/GenBank/DDBJ whole genome shotgun (WGS) entry which is preliminary data.</text>
</comment>
<dbReference type="InterPro" id="IPR002559">
    <property type="entry name" value="Transposase_11"/>
</dbReference>
<dbReference type="Proteomes" id="UP001200557">
    <property type="component" value="Unassembled WGS sequence"/>
</dbReference>
<name>A0ABS9CR92_9RHOB</name>
<evidence type="ECO:0000259" key="2">
    <source>
        <dbReference type="Pfam" id="PF01609"/>
    </source>
</evidence>
<keyword evidence="4" id="KW-1185">Reference proteome</keyword>
<dbReference type="NCBIfam" id="NF033580">
    <property type="entry name" value="transpos_IS5_3"/>
    <property type="match status" value="1"/>
</dbReference>
<protein>
    <submittedName>
        <fullName evidence="3">IS5 family transposase</fullName>
    </submittedName>
</protein>
<organism evidence="3 4">
    <name type="scientific">Octadecabacter dasysiphoniae</name>
    <dbReference type="NCBI Taxonomy" id="2909341"/>
    <lineage>
        <taxon>Bacteria</taxon>
        <taxon>Pseudomonadati</taxon>
        <taxon>Pseudomonadota</taxon>
        <taxon>Alphaproteobacteria</taxon>
        <taxon>Rhodobacterales</taxon>
        <taxon>Roseobacteraceae</taxon>
        <taxon>Octadecabacter</taxon>
    </lineage>
</organism>
<feature type="region of interest" description="Disordered" evidence="1">
    <location>
        <begin position="159"/>
        <end position="180"/>
    </location>
</feature>
<proteinExistence type="predicted"/>
<accession>A0ABS9CR92</accession>
<evidence type="ECO:0000313" key="4">
    <source>
        <dbReference type="Proteomes" id="UP001200557"/>
    </source>
</evidence>
<dbReference type="Pfam" id="PF01609">
    <property type="entry name" value="DDE_Tnp_1"/>
    <property type="match status" value="1"/>
</dbReference>
<gene>
    <name evidence="3" type="ORF">L0664_00115</name>
</gene>
<dbReference type="EMBL" id="JAKGAQ010000001">
    <property type="protein sequence ID" value="MCF2869456.1"/>
    <property type="molecule type" value="Genomic_DNA"/>
</dbReference>
<feature type="domain" description="Transposase IS4-like" evidence="2">
    <location>
        <begin position="57"/>
        <end position="189"/>
    </location>
</feature>